<accession>A0A9P9DT77</accession>
<dbReference type="CDD" id="cd17546">
    <property type="entry name" value="REC_hyHK_CKI1_RcsC-like"/>
    <property type="match status" value="1"/>
</dbReference>
<dbReference type="GO" id="GO:0071474">
    <property type="term" value="P:cellular hyperosmotic response"/>
    <property type="evidence" value="ECO:0007669"/>
    <property type="project" value="TreeGrafter"/>
</dbReference>
<dbReference type="Proteomes" id="UP000738349">
    <property type="component" value="Unassembled WGS sequence"/>
</dbReference>
<dbReference type="InterPro" id="IPR011006">
    <property type="entry name" value="CheY-like_superfamily"/>
</dbReference>
<dbReference type="SUPFAM" id="SSF52172">
    <property type="entry name" value="CheY-like"/>
    <property type="match status" value="2"/>
</dbReference>
<evidence type="ECO:0000256" key="3">
    <source>
        <dbReference type="PROSITE-ProRule" id="PRU00169"/>
    </source>
</evidence>
<feature type="modified residue" description="4-aspartylphosphate" evidence="3">
    <location>
        <position position="195"/>
    </location>
</feature>
<evidence type="ECO:0000313" key="5">
    <source>
        <dbReference type="EMBL" id="KAH7124627.1"/>
    </source>
</evidence>
<feature type="domain" description="Response regulatory" evidence="4">
    <location>
        <begin position="146"/>
        <end position="265"/>
    </location>
</feature>
<evidence type="ECO:0000259" key="4">
    <source>
        <dbReference type="PROSITE" id="PS50110"/>
    </source>
</evidence>
<reference evidence="5" key="1">
    <citation type="journal article" date="2021" name="Nat. Commun.">
        <title>Genetic determinants of endophytism in the Arabidopsis root mycobiome.</title>
        <authorList>
            <person name="Mesny F."/>
            <person name="Miyauchi S."/>
            <person name="Thiergart T."/>
            <person name="Pickel B."/>
            <person name="Atanasova L."/>
            <person name="Karlsson M."/>
            <person name="Huettel B."/>
            <person name="Barry K.W."/>
            <person name="Haridas S."/>
            <person name="Chen C."/>
            <person name="Bauer D."/>
            <person name="Andreopoulos W."/>
            <person name="Pangilinan J."/>
            <person name="LaButti K."/>
            <person name="Riley R."/>
            <person name="Lipzen A."/>
            <person name="Clum A."/>
            <person name="Drula E."/>
            <person name="Henrissat B."/>
            <person name="Kohler A."/>
            <person name="Grigoriev I.V."/>
            <person name="Martin F.M."/>
            <person name="Hacquard S."/>
        </authorList>
    </citation>
    <scope>NUCLEOTIDE SEQUENCE</scope>
    <source>
        <strain evidence="5">MPI-CAGE-AT-0147</strain>
    </source>
</reference>
<dbReference type="PANTHER" id="PTHR45339">
    <property type="entry name" value="HYBRID SIGNAL TRANSDUCTION HISTIDINE KINASE J"/>
    <property type="match status" value="1"/>
</dbReference>
<comment type="caution">
    <text evidence="5">The sequence shown here is derived from an EMBL/GenBank/DDBJ whole genome shotgun (WGS) entry which is preliminary data.</text>
</comment>
<evidence type="ECO:0000313" key="6">
    <source>
        <dbReference type="Proteomes" id="UP000738349"/>
    </source>
</evidence>
<dbReference type="Pfam" id="PF02518">
    <property type="entry name" value="HATPase_c"/>
    <property type="match status" value="1"/>
</dbReference>
<dbReference type="PANTHER" id="PTHR45339:SF1">
    <property type="entry name" value="HYBRID SIGNAL TRANSDUCTION HISTIDINE KINASE J"/>
    <property type="match status" value="1"/>
</dbReference>
<dbReference type="InterPro" id="IPR001789">
    <property type="entry name" value="Sig_transdc_resp-reg_receiver"/>
</dbReference>
<dbReference type="SUPFAM" id="SSF55874">
    <property type="entry name" value="ATPase domain of HSP90 chaperone/DNA topoisomerase II/histidine kinase"/>
    <property type="match status" value="1"/>
</dbReference>
<dbReference type="InterPro" id="IPR036890">
    <property type="entry name" value="HATPase_C_sf"/>
</dbReference>
<dbReference type="GO" id="GO:0000160">
    <property type="term" value="P:phosphorelay signal transduction system"/>
    <property type="evidence" value="ECO:0007669"/>
    <property type="project" value="UniProtKB-KW"/>
</dbReference>
<dbReference type="InterPro" id="IPR003594">
    <property type="entry name" value="HATPase_dom"/>
</dbReference>
<proteinExistence type="predicted"/>
<dbReference type="OrthoDB" id="10266508at2759"/>
<dbReference type="Gene3D" id="3.40.50.2300">
    <property type="match status" value="1"/>
</dbReference>
<dbReference type="SMART" id="SM00448">
    <property type="entry name" value="REC"/>
    <property type="match status" value="1"/>
</dbReference>
<dbReference type="AlphaFoldDB" id="A0A9P9DT77"/>
<dbReference type="PROSITE" id="PS50110">
    <property type="entry name" value="RESPONSE_REGULATORY"/>
    <property type="match status" value="1"/>
</dbReference>
<keyword evidence="1 3" id="KW-0597">Phosphoprotein</keyword>
<evidence type="ECO:0000256" key="1">
    <source>
        <dbReference type="ARBA" id="ARBA00022553"/>
    </source>
</evidence>
<dbReference type="Pfam" id="PF00072">
    <property type="entry name" value="Response_reg"/>
    <property type="match status" value="1"/>
</dbReference>
<protein>
    <submittedName>
        <fullName evidence="5">CheY-like superfamily</fullName>
    </submittedName>
</protein>
<organism evidence="5 6">
    <name type="scientific">Dactylonectria macrodidyma</name>
    <dbReference type="NCBI Taxonomy" id="307937"/>
    <lineage>
        <taxon>Eukaryota</taxon>
        <taxon>Fungi</taxon>
        <taxon>Dikarya</taxon>
        <taxon>Ascomycota</taxon>
        <taxon>Pezizomycotina</taxon>
        <taxon>Sordariomycetes</taxon>
        <taxon>Hypocreomycetidae</taxon>
        <taxon>Hypocreales</taxon>
        <taxon>Nectriaceae</taxon>
        <taxon>Dactylonectria</taxon>
    </lineage>
</organism>
<sequence length="344" mass="37845">MLKIMIEELRYINQGSPYSHIRTANQADGSMTCKFGGTGLGLSISKRLVNLMGGDLWVNIVESEKGTALTCLQTGGALPYDAIIVDSIDTAMRLRAMDDFKYLPIVLLVPVVHISLKSCMDLGIISYMTTPCKLADLVNGMILALENRATSSLVDNTKLAVKILEKYHHAVTVVGNGWEAVEAVKEKKFDVILIDVQMPIMGGFEATGKIREYERGMGTHRTPIIALTAYVIIDDCEKCIQAQMDEYLSKPLQQSHLMQTILKCATLRGPLLEKNRECELAMYAEVKASKHKDSRQGMLRPTLKNRAFTGYEPISSNGQEGPAAISPEQGEALVRSCVAGLRFS</sequence>
<keyword evidence="2" id="KW-0902">Two-component regulatory system</keyword>
<keyword evidence="6" id="KW-1185">Reference proteome</keyword>
<gene>
    <name evidence="5" type="ORF">EDB81DRAFT_860877</name>
</gene>
<evidence type="ECO:0000256" key="2">
    <source>
        <dbReference type="ARBA" id="ARBA00023012"/>
    </source>
</evidence>
<dbReference type="Gene3D" id="3.30.565.10">
    <property type="entry name" value="Histidine kinase-like ATPase, C-terminal domain"/>
    <property type="match status" value="1"/>
</dbReference>
<dbReference type="GO" id="GO:0004673">
    <property type="term" value="F:protein histidine kinase activity"/>
    <property type="evidence" value="ECO:0007669"/>
    <property type="project" value="TreeGrafter"/>
</dbReference>
<name>A0A9P9DT77_9HYPO</name>
<dbReference type="EMBL" id="JAGMUV010000021">
    <property type="protein sequence ID" value="KAH7124627.1"/>
    <property type="molecule type" value="Genomic_DNA"/>
</dbReference>